<keyword evidence="12" id="KW-0472">Membrane</keyword>
<dbReference type="SMART" id="SM00388">
    <property type="entry name" value="HisKA"/>
    <property type="match status" value="1"/>
</dbReference>
<dbReference type="SUPFAM" id="SSF55874">
    <property type="entry name" value="ATPase domain of HSP90 chaperone/DNA topoisomerase II/histidine kinase"/>
    <property type="match status" value="1"/>
</dbReference>
<dbReference type="InterPro" id="IPR003594">
    <property type="entry name" value="HATPase_dom"/>
</dbReference>
<dbReference type="Gene3D" id="3.30.565.10">
    <property type="entry name" value="Histidine kinase-like ATPase, C-terminal domain"/>
    <property type="match status" value="1"/>
</dbReference>
<dbReference type="CDD" id="cd00082">
    <property type="entry name" value="HisKA"/>
    <property type="match status" value="1"/>
</dbReference>
<comment type="caution">
    <text evidence="14">The sequence shown here is derived from an EMBL/GenBank/DDBJ whole genome shotgun (WGS) entry which is preliminary data.</text>
</comment>
<evidence type="ECO:0000313" key="14">
    <source>
        <dbReference type="EMBL" id="OEJ67724.1"/>
    </source>
</evidence>
<proteinExistence type="predicted"/>
<keyword evidence="4" id="KW-0597">Phosphoprotein</keyword>
<evidence type="ECO:0000256" key="2">
    <source>
        <dbReference type="ARBA" id="ARBA00004141"/>
    </source>
</evidence>
<dbReference type="Pfam" id="PF00512">
    <property type="entry name" value="HisKA"/>
    <property type="match status" value="1"/>
</dbReference>
<dbReference type="GO" id="GO:0000155">
    <property type="term" value="F:phosphorelay sensor kinase activity"/>
    <property type="evidence" value="ECO:0007669"/>
    <property type="project" value="InterPro"/>
</dbReference>
<dbReference type="Proteomes" id="UP000095347">
    <property type="component" value="Unassembled WGS sequence"/>
</dbReference>
<name>A0A1E5Q8V9_9PROT</name>
<feature type="domain" description="Histidine kinase" evidence="13">
    <location>
        <begin position="14"/>
        <end position="229"/>
    </location>
</feature>
<evidence type="ECO:0000256" key="4">
    <source>
        <dbReference type="ARBA" id="ARBA00022553"/>
    </source>
</evidence>
<evidence type="ECO:0000256" key="8">
    <source>
        <dbReference type="ARBA" id="ARBA00022777"/>
    </source>
</evidence>
<keyword evidence="11" id="KW-0902">Two-component regulatory system</keyword>
<keyword evidence="9" id="KW-0067">ATP-binding</keyword>
<dbReference type="EC" id="2.7.13.3" evidence="3"/>
<keyword evidence="15" id="KW-1185">Reference proteome</keyword>
<keyword evidence="7" id="KW-0547">Nucleotide-binding</keyword>
<dbReference type="PRINTS" id="PR00344">
    <property type="entry name" value="BCTRLSENSOR"/>
</dbReference>
<dbReference type="PANTHER" id="PTHR45436:SF14">
    <property type="entry name" value="SENSOR PROTEIN QSEC"/>
    <property type="match status" value="1"/>
</dbReference>
<evidence type="ECO:0000256" key="6">
    <source>
        <dbReference type="ARBA" id="ARBA00022692"/>
    </source>
</evidence>
<dbReference type="SUPFAM" id="SSF47384">
    <property type="entry name" value="Homodimeric domain of signal transducing histidine kinase"/>
    <property type="match status" value="1"/>
</dbReference>
<dbReference type="RefSeq" id="WP_069957584.1">
    <property type="nucleotide sequence ID" value="NZ_MCGG01000020.1"/>
</dbReference>
<sequence length="231" mass="25524">MRLSLHRRLLVTGDAAHELRTPLAAIKTHAEVALQAGHERERHKALKHLVEGTEQAIRIVHQLLIMARLDYENISLTRTSLNVNTLLIKTIIEETPGAMERKIDLGISDETNTEATIWGNAELLKIMMGNLISNAVRHSRDGDKVTASVKRQGDVVMVEITDTGPGIPPEFLSRVFDRFYRIEGSKEQGSGLGLSIVSRIAEIHDAEITLRNNSVNNGLTVTTTFPHAGDT</sequence>
<dbReference type="Gene3D" id="1.10.287.130">
    <property type="match status" value="1"/>
</dbReference>
<dbReference type="GO" id="GO:0005524">
    <property type="term" value="F:ATP binding"/>
    <property type="evidence" value="ECO:0007669"/>
    <property type="project" value="UniProtKB-KW"/>
</dbReference>
<evidence type="ECO:0000256" key="11">
    <source>
        <dbReference type="ARBA" id="ARBA00023012"/>
    </source>
</evidence>
<evidence type="ECO:0000313" key="15">
    <source>
        <dbReference type="Proteomes" id="UP000095347"/>
    </source>
</evidence>
<dbReference type="EMBL" id="MCGG01000020">
    <property type="protein sequence ID" value="OEJ67724.1"/>
    <property type="molecule type" value="Genomic_DNA"/>
</dbReference>
<dbReference type="InterPro" id="IPR050428">
    <property type="entry name" value="TCS_sensor_his_kinase"/>
</dbReference>
<accession>A0A1E5Q8V9</accession>
<protein>
    <recommendedName>
        <fullName evidence="3">histidine kinase</fullName>
        <ecNumber evidence="3">2.7.13.3</ecNumber>
    </recommendedName>
</protein>
<dbReference type="InterPro" id="IPR036097">
    <property type="entry name" value="HisK_dim/P_sf"/>
</dbReference>
<keyword evidence="8" id="KW-0418">Kinase</keyword>
<dbReference type="PANTHER" id="PTHR45436">
    <property type="entry name" value="SENSOR HISTIDINE KINASE YKOH"/>
    <property type="match status" value="1"/>
</dbReference>
<keyword evidence="5" id="KW-0808">Transferase</keyword>
<dbReference type="InterPro" id="IPR004358">
    <property type="entry name" value="Sig_transdc_His_kin-like_C"/>
</dbReference>
<evidence type="ECO:0000256" key="7">
    <source>
        <dbReference type="ARBA" id="ARBA00022741"/>
    </source>
</evidence>
<dbReference type="PROSITE" id="PS50109">
    <property type="entry name" value="HIS_KIN"/>
    <property type="match status" value="1"/>
</dbReference>
<comment type="catalytic activity">
    <reaction evidence="1">
        <text>ATP + protein L-histidine = ADP + protein N-phospho-L-histidine.</text>
        <dbReference type="EC" id="2.7.13.3"/>
    </reaction>
</comment>
<evidence type="ECO:0000256" key="1">
    <source>
        <dbReference type="ARBA" id="ARBA00000085"/>
    </source>
</evidence>
<evidence type="ECO:0000256" key="12">
    <source>
        <dbReference type="ARBA" id="ARBA00023136"/>
    </source>
</evidence>
<dbReference type="GO" id="GO:0005886">
    <property type="term" value="C:plasma membrane"/>
    <property type="evidence" value="ECO:0007669"/>
    <property type="project" value="TreeGrafter"/>
</dbReference>
<dbReference type="OrthoDB" id="913606at2"/>
<dbReference type="CDD" id="cd00075">
    <property type="entry name" value="HATPase"/>
    <property type="match status" value="1"/>
</dbReference>
<evidence type="ECO:0000256" key="9">
    <source>
        <dbReference type="ARBA" id="ARBA00022840"/>
    </source>
</evidence>
<reference evidence="15" key="1">
    <citation type="submission" date="2016-07" db="EMBL/GenBank/DDBJ databases">
        <authorList>
            <person name="Florea S."/>
            <person name="Webb J.S."/>
            <person name="Jaromczyk J."/>
            <person name="Schardl C.L."/>
        </authorList>
    </citation>
    <scope>NUCLEOTIDE SEQUENCE [LARGE SCALE GENOMIC DNA]</scope>
    <source>
        <strain evidence="15">MV-1</strain>
    </source>
</reference>
<dbReference type="InterPro" id="IPR003661">
    <property type="entry name" value="HisK_dim/P_dom"/>
</dbReference>
<organism evidence="14 15">
    <name type="scientific">Magnetovibrio blakemorei</name>
    <dbReference type="NCBI Taxonomy" id="28181"/>
    <lineage>
        <taxon>Bacteria</taxon>
        <taxon>Pseudomonadati</taxon>
        <taxon>Pseudomonadota</taxon>
        <taxon>Alphaproteobacteria</taxon>
        <taxon>Rhodospirillales</taxon>
        <taxon>Magnetovibrionaceae</taxon>
        <taxon>Magnetovibrio</taxon>
    </lineage>
</organism>
<keyword evidence="10" id="KW-1133">Transmembrane helix</keyword>
<dbReference type="STRING" id="28181.BEN30_08305"/>
<dbReference type="SMART" id="SM00387">
    <property type="entry name" value="HATPase_c"/>
    <property type="match status" value="1"/>
</dbReference>
<evidence type="ECO:0000256" key="10">
    <source>
        <dbReference type="ARBA" id="ARBA00022989"/>
    </source>
</evidence>
<dbReference type="InterPro" id="IPR005467">
    <property type="entry name" value="His_kinase_dom"/>
</dbReference>
<evidence type="ECO:0000256" key="3">
    <source>
        <dbReference type="ARBA" id="ARBA00012438"/>
    </source>
</evidence>
<comment type="subcellular location">
    <subcellularLocation>
        <location evidence="2">Membrane</location>
        <topology evidence="2">Multi-pass membrane protein</topology>
    </subcellularLocation>
</comment>
<evidence type="ECO:0000256" key="5">
    <source>
        <dbReference type="ARBA" id="ARBA00022679"/>
    </source>
</evidence>
<gene>
    <name evidence="14" type="ORF">BEN30_08305</name>
</gene>
<dbReference type="Pfam" id="PF02518">
    <property type="entry name" value="HATPase_c"/>
    <property type="match status" value="1"/>
</dbReference>
<keyword evidence="6" id="KW-0812">Transmembrane</keyword>
<dbReference type="AlphaFoldDB" id="A0A1E5Q8V9"/>
<evidence type="ECO:0000259" key="13">
    <source>
        <dbReference type="PROSITE" id="PS50109"/>
    </source>
</evidence>
<dbReference type="InterPro" id="IPR036890">
    <property type="entry name" value="HATPase_C_sf"/>
</dbReference>